<feature type="compositionally biased region" description="Polar residues" evidence="1">
    <location>
        <begin position="574"/>
        <end position="589"/>
    </location>
</feature>
<feature type="region of interest" description="Disordered" evidence="1">
    <location>
        <begin position="769"/>
        <end position="794"/>
    </location>
</feature>
<evidence type="ECO:0000313" key="3">
    <source>
        <dbReference type="Proteomes" id="UP001276659"/>
    </source>
</evidence>
<feature type="compositionally biased region" description="Basic and acidic residues" evidence="1">
    <location>
        <begin position="783"/>
        <end position="794"/>
    </location>
</feature>
<feature type="compositionally biased region" description="Basic and acidic residues" evidence="1">
    <location>
        <begin position="906"/>
        <end position="919"/>
    </location>
</feature>
<dbReference type="Proteomes" id="UP001276659">
    <property type="component" value="Unassembled WGS sequence"/>
</dbReference>
<organism evidence="2 3">
    <name type="scientific">Lepraria neglecta</name>
    <dbReference type="NCBI Taxonomy" id="209136"/>
    <lineage>
        <taxon>Eukaryota</taxon>
        <taxon>Fungi</taxon>
        <taxon>Dikarya</taxon>
        <taxon>Ascomycota</taxon>
        <taxon>Pezizomycotina</taxon>
        <taxon>Lecanoromycetes</taxon>
        <taxon>OSLEUM clade</taxon>
        <taxon>Lecanoromycetidae</taxon>
        <taxon>Lecanorales</taxon>
        <taxon>Lecanorineae</taxon>
        <taxon>Stereocaulaceae</taxon>
        <taxon>Lepraria</taxon>
    </lineage>
</organism>
<comment type="caution">
    <text evidence="2">The sequence shown here is derived from an EMBL/GenBank/DDBJ whole genome shotgun (WGS) entry which is preliminary data.</text>
</comment>
<sequence length="1072" mass="116928">MAFLSKKLSWWRLGSEDPQADKKKPSSETPRGSVYSGYYSQLSGLESQYCTSPLITARVNEDSSQTSPKKPHNPLSTACSTLSKFVRSRTAYWYQLPPERDHHEHLTLGQSKPEIPKTLIHRPSLMSSARSRISPFSSRARDLEAGVPESLTTLVPTTDEKPPKLDVEIPSLFLTESPSRPTTIGVSRMMARTKLPPPSTNFWPSPTRIPADQMPDKNIPSDLHAVSLDLEDPYIDKDGSHSRGISFVTSALELKPSLEPKKYYLGDDKGYVAEAESNAEKTDSDGFSPACLKPIVPVSAEAKSTSPCPHCSPIRFDSSALSTLRDPLGRRTSPERPSLPRTTSPKNGLKDLLPSSPEGIESKWCLPSQLLSADTYEADAESSGTSSELASMGSRAAWEQRKAERYSRYLEAMLGADTESDTSTRSSLKLSRSPMRISIENVETWRDGLEVGNATTGETKVQWKAELPFRALNSPKDTAKPATSMAGESKVDCKVGHSSPTSKYNSEVVDAWVTDLDMELPVAKPTTMGPSQSPTSDLRCDVGAIERRARDKLPTPQSVSAQYSFLPLGHTSENKGSPSHGTFDNSPMESTLPLADSPTFDLPIASKYTIMSISLTVEDLLAFKAKNPETSSSRSDSIDATVDSTSAQEAFQNVFVTTSAEQEAYQALGDAYNGMKASGLLDLGPPYLTRRPGASCKDAEIESALKDSRVLESPFSNSIDQSCALTTHSPSCSAPSPFPNLHVRSEHAYPSAKIVEALVAHDGTDIPLLGPENMGIKPSSSHSPDRTSESEKVLDAQKTYTATTIAVGLIPCMFLEDESLPEEYVEEMCTKQQHTPNPDEKAPHSPQSVNVTPQKTASLTASPLSLGSPLSPMSTKSPLSRRASRKERKAARCDGSPCSRSGSARIKNESPKPARKPEFGIKRFESAEVKHTAYAGYELDNELTHLFNQGSPTSTSTKSNTPICSPRDGGRKALCFAKDVEIISHDSASDRPSRSPSPKRPAKRMSSTETQKILQKELEDNAKKANNRLMNNLKLEDRKANALEDEDAHKVDRPRWLPPLSYDSKACVGHEH</sequence>
<dbReference type="AlphaFoldDB" id="A0AAD9Z5K1"/>
<keyword evidence="3" id="KW-1185">Reference proteome</keyword>
<protein>
    <submittedName>
        <fullName evidence="2">Uncharacterized protein</fullName>
    </submittedName>
</protein>
<proteinExistence type="predicted"/>
<feature type="region of interest" description="Disordered" evidence="1">
    <location>
        <begin position="14"/>
        <end position="33"/>
    </location>
</feature>
<evidence type="ECO:0000256" key="1">
    <source>
        <dbReference type="SAM" id="MobiDB-lite"/>
    </source>
</evidence>
<feature type="compositionally biased region" description="Low complexity" evidence="1">
    <location>
        <begin position="856"/>
        <end position="875"/>
    </location>
</feature>
<feature type="compositionally biased region" description="Polar residues" evidence="1">
    <location>
        <begin position="845"/>
        <end position="855"/>
    </location>
</feature>
<feature type="region of interest" description="Disordered" evidence="1">
    <location>
        <begin position="985"/>
        <end position="1072"/>
    </location>
</feature>
<feature type="compositionally biased region" description="Basic and acidic residues" evidence="1">
    <location>
        <begin position="1014"/>
        <end position="1023"/>
    </location>
</feature>
<feature type="region of interest" description="Disordered" evidence="1">
    <location>
        <begin position="322"/>
        <end position="354"/>
    </location>
</feature>
<feature type="region of interest" description="Disordered" evidence="1">
    <location>
        <begin position="825"/>
        <end position="919"/>
    </location>
</feature>
<accession>A0AAD9Z5K1</accession>
<dbReference type="EMBL" id="JASNWA010000008">
    <property type="protein sequence ID" value="KAK3171919.1"/>
    <property type="molecule type" value="Genomic_DNA"/>
</dbReference>
<reference evidence="2" key="1">
    <citation type="submission" date="2022-11" db="EMBL/GenBank/DDBJ databases">
        <title>Chromosomal genome sequence assembly and mating type (MAT) locus characterization of the leprose asexual lichenized fungus Lepraria neglecta (Nyl.) Erichsen.</title>
        <authorList>
            <person name="Allen J.L."/>
            <person name="Pfeffer B."/>
        </authorList>
    </citation>
    <scope>NUCLEOTIDE SEQUENCE</scope>
    <source>
        <strain evidence="2">Allen 5258</strain>
    </source>
</reference>
<gene>
    <name evidence="2" type="ORF">OEA41_004003</name>
</gene>
<feature type="compositionally biased region" description="Basic and acidic residues" evidence="1">
    <location>
        <begin position="1034"/>
        <end position="1055"/>
    </location>
</feature>
<evidence type="ECO:0000313" key="2">
    <source>
        <dbReference type="EMBL" id="KAK3171919.1"/>
    </source>
</evidence>
<name>A0AAD9Z5K1_9LECA</name>
<feature type="region of interest" description="Disordered" evidence="1">
    <location>
        <begin position="568"/>
        <end position="590"/>
    </location>
</feature>